<evidence type="ECO:0000313" key="2">
    <source>
        <dbReference type="EMBL" id="TGM58037.1"/>
    </source>
</evidence>
<dbReference type="PANTHER" id="PTHR33993">
    <property type="entry name" value="GLYOXALASE-RELATED"/>
    <property type="match status" value="1"/>
</dbReference>
<dbReference type="PANTHER" id="PTHR33993:SF2">
    <property type="entry name" value="VOC DOMAIN-CONTAINING PROTEIN"/>
    <property type="match status" value="1"/>
</dbReference>
<dbReference type="InterPro" id="IPR004360">
    <property type="entry name" value="Glyas_Fos-R_dOase_dom"/>
</dbReference>
<evidence type="ECO:0000313" key="3">
    <source>
        <dbReference type="Proteomes" id="UP000298112"/>
    </source>
</evidence>
<comment type="caution">
    <text evidence="2">The sequence shown here is derived from an EMBL/GenBank/DDBJ whole genome shotgun (WGS) entry which is preliminary data.</text>
</comment>
<sequence length="163" mass="17855">MKKVILLVVVFVFLLCNCKKETSMDVSLSNLEINAEQSGKQMKNTISIVEIPVSDLSRAVSFYQAILSVSIERMTMGDTEMGVLPAAEGSVNVVLVKGNDYIPTNNGVLIYLNIGNDLQPALEKVEKNGGKVLLPKTEISPEMGYYAMFVDSEGNKIGMHSHR</sequence>
<dbReference type="PROSITE" id="PS51819">
    <property type="entry name" value="VOC"/>
    <property type="match status" value="1"/>
</dbReference>
<keyword evidence="3" id="KW-1185">Reference proteome</keyword>
<name>A0ABY2NQK2_9LEPT</name>
<dbReference type="Pfam" id="PF00903">
    <property type="entry name" value="Glyoxalase"/>
    <property type="match status" value="1"/>
</dbReference>
<gene>
    <name evidence="2" type="ORF">EHQ95_07095</name>
</gene>
<accession>A0ABY2NQK2</accession>
<dbReference type="Gene3D" id="3.10.180.10">
    <property type="entry name" value="2,3-Dihydroxybiphenyl 1,2-Dioxygenase, domain 1"/>
    <property type="match status" value="1"/>
</dbReference>
<dbReference type="InterPro" id="IPR029068">
    <property type="entry name" value="Glyas_Bleomycin-R_OHBP_Dase"/>
</dbReference>
<dbReference type="Proteomes" id="UP000298112">
    <property type="component" value="Unassembled WGS sequence"/>
</dbReference>
<reference evidence="3" key="1">
    <citation type="journal article" date="2019" name="PLoS Negl. Trop. Dis.">
        <title>Revisiting the worldwide diversity of Leptospira species in the environment.</title>
        <authorList>
            <person name="Vincent A.T."/>
            <person name="Schiettekatte O."/>
            <person name="Bourhy P."/>
            <person name="Veyrier F.J."/>
            <person name="Picardeau M."/>
        </authorList>
    </citation>
    <scope>NUCLEOTIDE SEQUENCE [LARGE SCALE GENOMIC DNA]</scope>
    <source>
        <strain evidence="3">201601955</strain>
    </source>
</reference>
<dbReference type="CDD" id="cd07247">
    <property type="entry name" value="SgaA_N_like"/>
    <property type="match status" value="1"/>
</dbReference>
<organism evidence="2 3">
    <name type="scientific">Leptospira vanthielii</name>
    <dbReference type="NCBI Taxonomy" id="293085"/>
    <lineage>
        <taxon>Bacteria</taxon>
        <taxon>Pseudomonadati</taxon>
        <taxon>Spirochaetota</taxon>
        <taxon>Spirochaetia</taxon>
        <taxon>Leptospirales</taxon>
        <taxon>Leptospiraceae</taxon>
        <taxon>Leptospira</taxon>
    </lineage>
</organism>
<feature type="domain" description="VOC" evidence="1">
    <location>
        <begin position="45"/>
        <end position="162"/>
    </location>
</feature>
<dbReference type="SUPFAM" id="SSF54593">
    <property type="entry name" value="Glyoxalase/Bleomycin resistance protein/Dihydroxybiphenyl dioxygenase"/>
    <property type="match status" value="1"/>
</dbReference>
<dbReference type="InterPro" id="IPR037523">
    <property type="entry name" value="VOC_core"/>
</dbReference>
<protein>
    <submittedName>
        <fullName evidence="2">VOC family protein</fullName>
    </submittedName>
</protein>
<dbReference type="RefSeq" id="WP_135658028.1">
    <property type="nucleotide sequence ID" value="NZ_RQHF01000015.1"/>
</dbReference>
<dbReference type="InterPro" id="IPR052164">
    <property type="entry name" value="Anthracycline_SecMetBiosynth"/>
</dbReference>
<evidence type="ECO:0000259" key="1">
    <source>
        <dbReference type="PROSITE" id="PS51819"/>
    </source>
</evidence>
<proteinExistence type="predicted"/>
<dbReference type="EMBL" id="RQHF01000015">
    <property type="protein sequence ID" value="TGM58037.1"/>
    <property type="molecule type" value="Genomic_DNA"/>
</dbReference>